<dbReference type="Pfam" id="PF01111">
    <property type="entry name" value="CKS"/>
    <property type="match status" value="1"/>
</dbReference>
<dbReference type="AlphaFoldDB" id="A0A8C3WUC6"/>
<evidence type="ECO:0000256" key="1">
    <source>
        <dbReference type="ARBA" id="ARBA00002449"/>
    </source>
</evidence>
<name>A0A8C3WUC6_9CETA</name>
<dbReference type="PANTHER" id="PTHR23415">
    <property type="entry name" value="CYCLIN-DEPENDENT KINASES REGULATORY SUBUNIT/60S RIBOSOME SUBUNIT BIOGENESIS PROTEIN NIP7"/>
    <property type="match status" value="1"/>
</dbReference>
<dbReference type="Gene3D" id="3.30.170.10">
    <property type="entry name" value="Cyclin-dependent kinase, regulatory subunit"/>
    <property type="match status" value="1"/>
</dbReference>
<dbReference type="SUPFAM" id="SSF55637">
    <property type="entry name" value="Cell cycle regulatory proteins"/>
    <property type="match status" value="1"/>
</dbReference>
<evidence type="ECO:0000256" key="5">
    <source>
        <dbReference type="ARBA" id="ARBA00023306"/>
    </source>
</evidence>
<reference evidence="7" key="2">
    <citation type="submission" date="2025-09" db="UniProtKB">
        <authorList>
            <consortium name="Ensembl"/>
        </authorList>
    </citation>
    <scope>IDENTIFICATION</scope>
</reference>
<comment type="similarity">
    <text evidence="2 6">Belongs to the CKS family.</text>
</comment>
<accession>A0A8C3WUC6</accession>
<dbReference type="PRINTS" id="PR00296">
    <property type="entry name" value="CYCLINKINASE"/>
</dbReference>
<comment type="function">
    <text evidence="1 6">Binds to the catalytic subunit of the cyclin dependent kinases and is essential for their biological function.</text>
</comment>
<keyword evidence="8" id="KW-1185">Reference proteome</keyword>
<comment type="subunit">
    <text evidence="3">Forms a homohexamer that can probably bind six kinase subunits.</text>
</comment>
<protein>
    <recommendedName>
        <fullName evidence="6">Cyclin-dependent kinases regulatory subunit</fullName>
    </recommendedName>
</protein>
<evidence type="ECO:0000256" key="6">
    <source>
        <dbReference type="RuleBase" id="RU311113"/>
    </source>
</evidence>
<dbReference type="Proteomes" id="UP000694540">
    <property type="component" value="Unplaced"/>
</dbReference>
<dbReference type="InterPro" id="IPR000789">
    <property type="entry name" value="Cyclin-dep_kinase_reg-sub"/>
</dbReference>
<dbReference type="GO" id="GO:0051301">
    <property type="term" value="P:cell division"/>
    <property type="evidence" value="ECO:0007669"/>
    <property type="project" value="UniProtKB-UniRule"/>
</dbReference>
<organism evidence="7 8">
    <name type="scientific">Catagonus wagneri</name>
    <name type="common">Chacoan peccary</name>
    <dbReference type="NCBI Taxonomy" id="51154"/>
    <lineage>
        <taxon>Eukaryota</taxon>
        <taxon>Metazoa</taxon>
        <taxon>Chordata</taxon>
        <taxon>Craniata</taxon>
        <taxon>Vertebrata</taxon>
        <taxon>Euteleostomi</taxon>
        <taxon>Mammalia</taxon>
        <taxon>Eutheria</taxon>
        <taxon>Laurasiatheria</taxon>
        <taxon>Artiodactyla</taxon>
        <taxon>Suina</taxon>
        <taxon>Tayassuidae</taxon>
        <taxon>Catagonus</taxon>
    </lineage>
</organism>
<proteinExistence type="inferred from homology"/>
<dbReference type="GO" id="GO:0016538">
    <property type="term" value="F:cyclin-dependent protein serine/threonine kinase regulator activity"/>
    <property type="evidence" value="ECO:0007669"/>
    <property type="project" value="InterPro"/>
</dbReference>
<reference evidence="7" key="1">
    <citation type="submission" date="2025-08" db="UniProtKB">
        <authorList>
            <consortium name="Ensembl"/>
        </authorList>
    </citation>
    <scope>IDENTIFICATION</scope>
</reference>
<evidence type="ECO:0000256" key="3">
    <source>
        <dbReference type="ARBA" id="ARBA00011253"/>
    </source>
</evidence>
<evidence type="ECO:0000256" key="2">
    <source>
        <dbReference type="ARBA" id="ARBA00007782"/>
    </source>
</evidence>
<keyword evidence="4 6" id="KW-0132">Cell division</keyword>
<evidence type="ECO:0000256" key="4">
    <source>
        <dbReference type="ARBA" id="ARBA00022618"/>
    </source>
</evidence>
<dbReference type="SMART" id="SM01084">
    <property type="entry name" value="CKS"/>
    <property type="match status" value="1"/>
</dbReference>
<dbReference type="Ensembl" id="ENSCWAT00000023255.1">
    <property type="protein sequence ID" value="ENSCWAP00000021450.1"/>
    <property type="gene ID" value="ENSCWAG00000016379.1"/>
</dbReference>
<dbReference type="InterPro" id="IPR036858">
    <property type="entry name" value="Cyclin-dep_kinase_reg-sub_sf"/>
</dbReference>
<dbReference type="GeneTree" id="ENSGT00950000185728"/>
<sequence>MAPQQNCYLDKYFYKHYEHRHVTLPRELSKQVPRIHLMSEEEQRMPGVRQSPGWAHYVTHRPETHILLSGRPLPKEQQKRSLSGDHQLNPCQTSCMCISGSIQ</sequence>
<evidence type="ECO:0000313" key="7">
    <source>
        <dbReference type="Ensembl" id="ENSCWAP00000021450.1"/>
    </source>
</evidence>
<keyword evidence="5 6" id="KW-0131">Cell cycle</keyword>
<evidence type="ECO:0000313" key="8">
    <source>
        <dbReference type="Proteomes" id="UP000694540"/>
    </source>
</evidence>